<evidence type="ECO:0000313" key="7">
    <source>
        <dbReference type="EMBL" id="KAG8520629.1"/>
    </source>
</evidence>
<comment type="subcellular location">
    <subcellularLocation>
        <location evidence="1">Membrane</location>
    </subcellularLocation>
</comment>
<dbReference type="OrthoDB" id="5984008at2759"/>
<evidence type="ECO:0000259" key="6">
    <source>
        <dbReference type="Pfam" id="PF01094"/>
    </source>
</evidence>
<keyword evidence="8" id="KW-1185">Reference proteome</keyword>
<protein>
    <submittedName>
        <fullName evidence="7">Glutamate receptor ionotropic, delta-1</fullName>
    </submittedName>
</protein>
<reference evidence="7" key="1">
    <citation type="journal article" date="2021" name="Evol. Appl.">
        <title>The genome of the Pyrenean desman and the effects of bottlenecks and inbreeding on the genomic landscape of an endangered species.</title>
        <authorList>
            <person name="Escoda L."/>
            <person name="Castresana J."/>
        </authorList>
    </citation>
    <scope>NUCLEOTIDE SEQUENCE</scope>
    <source>
        <strain evidence="7">IBE-C5619</strain>
    </source>
</reference>
<proteinExistence type="predicted"/>
<gene>
    <name evidence="7" type="ORF">J0S82_001315</name>
</gene>
<keyword evidence="3" id="KW-0732">Signal</keyword>
<evidence type="ECO:0000256" key="4">
    <source>
        <dbReference type="ARBA" id="ARBA00022989"/>
    </source>
</evidence>
<sequence>MTSRCHSLSSQLDPLLAACLTLLDEQSLSEELVRGCLREDAEGRQQTVEPQISVEYELLPEAAFYQRHRGGLLPPRHNSCPSSTHFLCLQLCKMPNTWTLGVHVPVPTVTTAWAQVEGRQISNLYLYDSVLMLANAFHRKLEDRKWHSMASLNCIRKSTKPWNGGRSMLDTIKKGHITGLTGVMEFREDSSNPYVQFEILGTTYSETFGKDMRKILCSNQQRSPLSRAFHADAAIDASVYGAGWVGTQKDLPVGSAANNRSKGPRHQFGPAVWTWMNNAVIWEEAETDNTSFNWEQLKSVQSWGWVSGPSMLPRQHSSNTLKPMGAGISLCEELLSRAGGLTVIELEGKLIFKSVLDSVNKVTVKMQMLSKLRWPQIGGQHVTGGVVKTPKKL</sequence>
<keyword evidence="7" id="KW-0675">Receptor</keyword>
<evidence type="ECO:0000313" key="8">
    <source>
        <dbReference type="Proteomes" id="UP000700334"/>
    </source>
</evidence>
<feature type="domain" description="Receptor ligand binding region" evidence="6">
    <location>
        <begin position="116"/>
        <end position="203"/>
    </location>
</feature>
<dbReference type="GO" id="GO:0016020">
    <property type="term" value="C:membrane"/>
    <property type="evidence" value="ECO:0007669"/>
    <property type="project" value="UniProtKB-SubCell"/>
</dbReference>
<keyword evidence="4" id="KW-1133">Transmembrane helix</keyword>
<dbReference type="InterPro" id="IPR028082">
    <property type="entry name" value="Peripla_BP_I"/>
</dbReference>
<dbReference type="Gene3D" id="3.40.50.2300">
    <property type="match status" value="1"/>
</dbReference>
<organism evidence="7 8">
    <name type="scientific">Galemys pyrenaicus</name>
    <name type="common">Iberian desman</name>
    <name type="synonym">Pyrenean desman</name>
    <dbReference type="NCBI Taxonomy" id="202257"/>
    <lineage>
        <taxon>Eukaryota</taxon>
        <taxon>Metazoa</taxon>
        <taxon>Chordata</taxon>
        <taxon>Craniata</taxon>
        <taxon>Vertebrata</taxon>
        <taxon>Euteleostomi</taxon>
        <taxon>Mammalia</taxon>
        <taxon>Eutheria</taxon>
        <taxon>Laurasiatheria</taxon>
        <taxon>Eulipotyphla</taxon>
        <taxon>Talpidae</taxon>
        <taxon>Galemys</taxon>
    </lineage>
</organism>
<dbReference type="SUPFAM" id="SSF53822">
    <property type="entry name" value="Periplasmic binding protein-like I"/>
    <property type="match status" value="1"/>
</dbReference>
<name>A0A8J6DU12_GALPY</name>
<evidence type="ECO:0000256" key="3">
    <source>
        <dbReference type="ARBA" id="ARBA00022729"/>
    </source>
</evidence>
<evidence type="ECO:0000256" key="5">
    <source>
        <dbReference type="ARBA" id="ARBA00023136"/>
    </source>
</evidence>
<dbReference type="AlphaFoldDB" id="A0A8J6DU12"/>
<accession>A0A8J6DU12</accession>
<keyword evidence="5" id="KW-0472">Membrane</keyword>
<dbReference type="Proteomes" id="UP000700334">
    <property type="component" value="Unassembled WGS sequence"/>
</dbReference>
<evidence type="ECO:0000256" key="1">
    <source>
        <dbReference type="ARBA" id="ARBA00004370"/>
    </source>
</evidence>
<keyword evidence="2" id="KW-0812">Transmembrane</keyword>
<dbReference type="InterPro" id="IPR001828">
    <property type="entry name" value="ANF_lig-bd_rcpt"/>
</dbReference>
<dbReference type="EMBL" id="JAGFMF010011554">
    <property type="protein sequence ID" value="KAG8520629.1"/>
    <property type="molecule type" value="Genomic_DNA"/>
</dbReference>
<evidence type="ECO:0000256" key="2">
    <source>
        <dbReference type="ARBA" id="ARBA00022692"/>
    </source>
</evidence>
<comment type="caution">
    <text evidence="7">The sequence shown here is derived from an EMBL/GenBank/DDBJ whole genome shotgun (WGS) entry which is preliminary data.</text>
</comment>
<dbReference type="Pfam" id="PF01094">
    <property type="entry name" value="ANF_receptor"/>
    <property type="match status" value="1"/>
</dbReference>